<evidence type="ECO:0000256" key="3">
    <source>
        <dbReference type="ARBA" id="ARBA00022692"/>
    </source>
</evidence>
<keyword evidence="3 6" id="KW-0812">Transmembrane</keyword>
<gene>
    <name evidence="7" type="primary">Tspan11_2</name>
    <name evidence="7" type="ORF">g.2532</name>
</gene>
<comment type="subcellular location">
    <subcellularLocation>
        <location evidence="1 6">Membrane</location>
        <topology evidence="1 6">Multi-pass membrane protein</topology>
    </subcellularLocation>
</comment>
<dbReference type="PANTHER" id="PTHR19282">
    <property type="entry name" value="TETRASPANIN"/>
    <property type="match status" value="1"/>
</dbReference>
<feature type="transmembrane region" description="Helical" evidence="6">
    <location>
        <begin position="85"/>
        <end position="107"/>
    </location>
</feature>
<keyword evidence="4 6" id="KW-1133">Transmembrane helix</keyword>
<dbReference type="Pfam" id="PF00335">
    <property type="entry name" value="Tetraspanin"/>
    <property type="match status" value="1"/>
</dbReference>
<evidence type="ECO:0000256" key="5">
    <source>
        <dbReference type="ARBA" id="ARBA00023136"/>
    </source>
</evidence>
<dbReference type="InterPro" id="IPR018499">
    <property type="entry name" value="Tetraspanin/Peripherin"/>
</dbReference>
<dbReference type="PANTHER" id="PTHR19282:SF527">
    <property type="entry name" value="TETRASPANIN"/>
    <property type="match status" value="1"/>
</dbReference>
<name>A0A6G1SLL2_9ACAR</name>
<proteinExistence type="inferred from homology"/>
<dbReference type="SUPFAM" id="SSF48652">
    <property type="entry name" value="Tetraspanin"/>
    <property type="match status" value="1"/>
</dbReference>
<dbReference type="GO" id="GO:0005886">
    <property type="term" value="C:plasma membrane"/>
    <property type="evidence" value="ECO:0007669"/>
    <property type="project" value="TreeGrafter"/>
</dbReference>
<evidence type="ECO:0000256" key="6">
    <source>
        <dbReference type="RuleBase" id="RU361218"/>
    </source>
</evidence>
<reference evidence="7" key="1">
    <citation type="submission" date="2018-10" db="EMBL/GenBank/DDBJ databases">
        <title>Transcriptome assembly of Aceria tosichella (Wheat curl mite) Type 2.</title>
        <authorList>
            <person name="Scully E.D."/>
            <person name="Geib S.M."/>
            <person name="Palmer N.A."/>
            <person name="Gupta A.K."/>
            <person name="Sarath G."/>
            <person name="Tatineni S."/>
        </authorList>
    </citation>
    <scope>NUCLEOTIDE SEQUENCE</scope>
    <source>
        <strain evidence="7">LincolnNE</strain>
    </source>
</reference>
<feature type="transmembrane region" description="Helical" evidence="6">
    <location>
        <begin position="12"/>
        <end position="35"/>
    </location>
</feature>
<evidence type="ECO:0000256" key="1">
    <source>
        <dbReference type="ARBA" id="ARBA00004141"/>
    </source>
</evidence>
<feature type="transmembrane region" description="Helical" evidence="6">
    <location>
        <begin position="47"/>
        <end position="73"/>
    </location>
</feature>
<dbReference type="EMBL" id="GGYP01006330">
    <property type="protein sequence ID" value="MDE51101.1"/>
    <property type="molecule type" value="Transcribed_RNA"/>
</dbReference>
<accession>A0A6G1SLL2</accession>
<protein>
    <recommendedName>
        <fullName evidence="6">Tetraspanin</fullName>
    </recommendedName>
</protein>
<sequence>MVECYGKGVKYSLLLANSIIFLSGTVVLALGIWTVSDRSFMERLLGINLYVASAVLLIITGTIVAFISLLGSLGAYKEIKYMLKTYFVILLALLAVILTVGSLCFIFRQELDDRLQKEMYSSMRLYGNDSQVTEAWDSMQINFECCGITLKGMRGYESWRRENTRFNMTSEGPIVPASCCRSREDDQIKRACQGRQPKKEDTYFDGCYDKMKSVIKSHTVAIMSIAIFAILFIIFGLVLSGALYIIIGRKSVEKLSDTSSN</sequence>
<evidence type="ECO:0000256" key="2">
    <source>
        <dbReference type="ARBA" id="ARBA00006840"/>
    </source>
</evidence>
<comment type="similarity">
    <text evidence="2 6">Belongs to the tetraspanin (TM4SF) family.</text>
</comment>
<feature type="transmembrane region" description="Helical" evidence="6">
    <location>
        <begin position="220"/>
        <end position="247"/>
    </location>
</feature>
<dbReference type="PRINTS" id="PR00259">
    <property type="entry name" value="TMFOUR"/>
</dbReference>
<dbReference type="InterPro" id="IPR008952">
    <property type="entry name" value="Tetraspanin_EC2_sf"/>
</dbReference>
<dbReference type="InterPro" id="IPR000301">
    <property type="entry name" value="Tetraspanin_animals"/>
</dbReference>
<dbReference type="PIRSF" id="PIRSF002419">
    <property type="entry name" value="Tetraspanin"/>
    <property type="match status" value="1"/>
</dbReference>
<dbReference type="Gene3D" id="1.10.1450.10">
    <property type="entry name" value="Tetraspanin"/>
    <property type="match status" value="1"/>
</dbReference>
<keyword evidence="5 6" id="KW-0472">Membrane</keyword>
<evidence type="ECO:0000313" key="7">
    <source>
        <dbReference type="EMBL" id="MDE51101.1"/>
    </source>
</evidence>
<dbReference type="AlphaFoldDB" id="A0A6G1SLL2"/>
<organism evidence="7">
    <name type="scientific">Aceria tosichella</name>
    <name type="common">wheat curl mite</name>
    <dbReference type="NCBI Taxonomy" id="561515"/>
    <lineage>
        <taxon>Eukaryota</taxon>
        <taxon>Metazoa</taxon>
        <taxon>Ecdysozoa</taxon>
        <taxon>Arthropoda</taxon>
        <taxon>Chelicerata</taxon>
        <taxon>Arachnida</taxon>
        <taxon>Acari</taxon>
        <taxon>Acariformes</taxon>
        <taxon>Trombidiformes</taxon>
        <taxon>Prostigmata</taxon>
        <taxon>Eupodina</taxon>
        <taxon>Eriophyoidea</taxon>
        <taxon>Eriophyidae</taxon>
        <taxon>Eriophyinae</taxon>
        <taxon>Aceriini</taxon>
        <taxon>Aceria</taxon>
    </lineage>
</organism>
<evidence type="ECO:0000256" key="4">
    <source>
        <dbReference type="ARBA" id="ARBA00022989"/>
    </source>
</evidence>